<comment type="caution">
    <text evidence="3">The sequence shown here is derived from an EMBL/GenBank/DDBJ whole genome shotgun (WGS) entry which is preliminary data.</text>
</comment>
<dbReference type="AlphaFoldDB" id="R7Y9A6"/>
<evidence type="ECO:0000313" key="3">
    <source>
        <dbReference type="EMBL" id="EON32616.1"/>
    </source>
</evidence>
<feature type="domain" description="Wadjet protein JetD C-terminal" evidence="1">
    <location>
        <begin position="213"/>
        <end position="390"/>
    </location>
</feature>
<accession>R7Y9A6</accession>
<evidence type="ECO:0008006" key="5">
    <source>
        <dbReference type="Google" id="ProtNLM"/>
    </source>
</evidence>
<sequence>MMRAPDDIRVAVGKYLQNTWPTTIADIADKSWPKTWTLLAEKTPGKSILDNLTHNAATTRVWSELAQSQPGLELDTKTWRVMGGQTLAQRLTIANATAAAQFVRSDAPYGEPRRWSLWLSVAQRRAGVLRTTNPALSDTAVAHLLASTAAYSDIDFDLLNATATWFTHNPGATQGLTARQVPVPGVHAKWLNTHHRQLEALSGLTKLDLEPNHPPRIQFTYLDHSYLASGRRRYDMYTMGDTSTPAYQPQVVLISENKDTAVRFPRVERGIAVEGNGKEGPSRLKNVDWIRSCSALIYWGDIDSTGFTILNNYRELGMSIVSIMMDFNNFRDYAMYGTSHHPNGEPIKTTQVELPHLTDAERAAYRAINSADAPCRRVEQERIPLLAARQRLQHVRDQLG</sequence>
<organism evidence="3 4">
    <name type="scientific">Gordonia terrae C-6</name>
    <dbReference type="NCBI Taxonomy" id="1316928"/>
    <lineage>
        <taxon>Bacteria</taxon>
        <taxon>Bacillati</taxon>
        <taxon>Actinomycetota</taxon>
        <taxon>Actinomycetes</taxon>
        <taxon>Mycobacteriales</taxon>
        <taxon>Gordoniaceae</taxon>
        <taxon>Gordonia</taxon>
    </lineage>
</organism>
<reference evidence="3 4" key="1">
    <citation type="journal article" date="2013" name="Genome Announc.">
        <title>Draft Genome Sequence of a Benzothiophene-Desulfurizing Bacterium, Gordona terrae Strain C-6.</title>
        <authorList>
            <person name="Wang W."/>
            <person name="Ma T."/>
            <person name="Ren Y."/>
            <person name="Li G."/>
        </authorList>
    </citation>
    <scope>NUCLEOTIDE SEQUENCE [LARGE SCALE GENOMIC DNA]</scope>
    <source>
        <strain evidence="3 4">C-6</strain>
    </source>
</reference>
<proteinExistence type="predicted"/>
<evidence type="ECO:0000259" key="1">
    <source>
        <dbReference type="Pfam" id="PF09983"/>
    </source>
</evidence>
<dbReference type="Proteomes" id="UP000013569">
    <property type="component" value="Unassembled WGS sequence"/>
</dbReference>
<name>R7Y9A6_9ACTN</name>
<dbReference type="InterPro" id="IPR024534">
    <property type="entry name" value="JetD_C"/>
</dbReference>
<protein>
    <recommendedName>
        <fullName evidence="5">Wadjet protein JetD C-terminal domain-containing protein</fullName>
    </recommendedName>
</protein>
<dbReference type="Pfam" id="PF09983">
    <property type="entry name" value="JetD_C"/>
    <property type="match status" value="1"/>
</dbReference>
<dbReference type="EMBL" id="AQPW01000011">
    <property type="protein sequence ID" value="EON32616.1"/>
    <property type="molecule type" value="Genomic_DNA"/>
</dbReference>
<dbReference type="OrthoDB" id="322908at2"/>
<evidence type="ECO:0000259" key="2">
    <source>
        <dbReference type="Pfam" id="PF11795"/>
    </source>
</evidence>
<gene>
    <name evidence="3" type="ORF">GTC6_11266</name>
</gene>
<feature type="domain" description="DUF3322" evidence="2">
    <location>
        <begin position="29"/>
        <end position="201"/>
    </location>
</feature>
<dbReference type="Pfam" id="PF11795">
    <property type="entry name" value="DUF3322"/>
    <property type="match status" value="1"/>
</dbReference>
<dbReference type="InterPro" id="IPR024537">
    <property type="entry name" value="DUF3322"/>
</dbReference>
<dbReference type="PATRIC" id="fig|1316928.3.peg.2258"/>
<evidence type="ECO:0000313" key="4">
    <source>
        <dbReference type="Proteomes" id="UP000013569"/>
    </source>
</evidence>